<evidence type="ECO:0000256" key="4">
    <source>
        <dbReference type="ARBA" id="ARBA00023002"/>
    </source>
</evidence>
<dbReference type="EMBL" id="BNAF01000003">
    <property type="protein sequence ID" value="GHE29836.1"/>
    <property type="molecule type" value="Genomic_DNA"/>
</dbReference>
<evidence type="ECO:0000256" key="1">
    <source>
        <dbReference type="ARBA" id="ARBA00001974"/>
    </source>
</evidence>
<dbReference type="SUPFAM" id="SSF56425">
    <property type="entry name" value="Succinate dehydrogenase/fumarate reductase flavoprotein, catalytic domain"/>
    <property type="match status" value="1"/>
</dbReference>
<evidence type="ECO:0000313" key="7">
    <source>
        <dbReference type="Proteomes" id="UP000620550"/>
    </source>
</evidence>
<dbReference type="Gene3D" id="3.90.700.10">
    <property type="entry name" value="Succinate dehydrogenase/fumarate reductase flavoprotein, catalytic domain"/>
    <property type="match status" value="1"/>
</dbReference>
<evidence type="ECO:0000259" key="5">
    <source>
        <dbReference type="Pfam" id="PF00890"/>
    </source>
</evidence>
<reference evidence="7" key="1">
    <citation type="journal article" date="2019" name="Int. J. Syst. Evol. Microbiol.">
        <title>The Global Catalogue of Microorganisms (GCM) 10K type strain sequencing project: providing services to taxonomists for standard genome sequencing and annotation.</title>
        <authorList>
            <consortium name="The Broad Institute Genomics Platform"/>
            <consortium name="The Broad Institute Genome Sequencing Center for Infectious Disease"/>
            <person name="Wu L."/>
            <person name="Ma J."/>
        </authorList>
    </citation>
    <scope>NUCLEOTIDE SEQUENCE [LARGE SCALE GENOMIC DNA]</scope>
    <source>
        <strain evidence="7">CGMCC 1.12966</strain>
    </source>
</reference>
<dbReference type="RefSeq" id="WP_189625627.1">
    <property type="nucleotide sequence ID" value="NZ_BNAF01000003.1"/>
</dbReference>
<dbReference type="PANTHER" id="PTHR43400">
    <property type="entry name" value="FUMARATE REDUCTASE"/>
    <property type="match status" value="1"/>
</dbReference>
<keyword evidence="3" id="KW-0274">FAD</keyword>
<evidence type="ECO:0000256" key="2">
    <source>
        <dbReference type="ARBA" id="ARBA00022630"/>
    </source>
</evidence>
<keyword evidence="4" id="KW-0560">Oxidoreductase</keyword>
<dbReference type="InterPro" id="IPR027477">
    <property type="entry name" value="Succ_DH/fumarate_Rdtase_cat_sf"/>
</dbReference>
<dbReference type="InterPro" id="IPR050315">
    <property type="entry name" value="FAD-oxidoreductase_2"/>
</dbReference>
<dbReference type="NCBIfam" id="NF009479">
    <property type="entry name" value="PRK12845.1"/>
    <property type="match status" value="1"/>
</dbReference>
<dbReference type="PANTHER" id="PTHR43400:SF10">
    <property type="entry name" value="3-OXOSTEROID 1-DEHYDROGENASE"/>
    <property type="match status" value="1"/>
</dbReference>
<organism evidence="6 7">
    <name type="scientific">Sphingobacterium griseoflavum</name>
    <dbReference type="NCBI Taxonomy" id="1474952"/>
    <lineage>
        <taxon>Bacteria</taxon>
        <taxon>Pseudomonadati</taxon>
        <taxon>Bacteroidota</taxon>
        <taxon>Sphingobacteriia</taxon>
        <taxon>Sphingobacteriales</taxon>
        <taxon>Sphingobacteriaceae</taxon>
        <taxon>Sphingobacterium</taxon>
    </lineage>
</organism>
<comment type="cofactor">
    <cofactor evidence="1">
        <name>FAD</name>
        <dbReference type="ChEBI" id="CHEBI:57692"/>
    </cofactor>
</comment>
<dbReference type="SUPFAM" id="SSF51905">
    <property type="entry name" value="FAD/NAD(P)-binding domain"/>
    <property type="match status" value="1"/>
</dbReference>
<keyword evidence="2" id="KW-0285">Flavoprotein</keyword>
<evidence type="ECO:0000313" key="6">
    <source>
        <dbReference type="EMBL" id="GHE29836.1"/>
    </source>
</evidence>
<dbReference type="Proteomes" id="UP000620550">
    <property type="component" value="Unassembled WGS sequence"/>
</dbReference>
<dbReference type="Pfam" id="PF00890">
    <property type="entry name" value="FAD_binding_2"/>
    <property type="match status" value="1"/>
</dbReference>
<feature type="domain" description="FAD-dependent oxidoreductase 2 FAD-binding" evidence="5">
    <location>
        <begin position="19"/>
        <end position="548"/>
    </location>
</feature>
<keyword evidence="7" id="KW-1185">Reference proteome</keyword>
<dbReference type="InterPro" id="IPR036188">
    <property type="entry name" value="FAD/NAD-bd_sf"/>
</dbReference>
<protein>
    <submittedName>
        <fullName evidence="6">3-ketosteroid 1-dehydrogenase or fumarate reductase/succinate dehydrogenase</fullName>
    </submittedName>
</protein>
<sequence length="567" mass="62388">MSNSKHHKKKEQDTTIEVDLLIVGAGTGMAAALAAHELGLSTWVIEKTSYVGGSTAISGGAFWIPDNAVLQEAGSSDSLQGAQTYLHAIVDDQKSTDRIDQFLKYGHRTVDMLRRMTPMQFFWSKGYPDYHPEMPGGSAEGRTCECKPFNVRMLGRDVARLRPAQLKPPVPMPVTGFDYKWFNLMVCKPFKAMPLFVKRMLQGIGGLLLGKHMVGGGQAIAGGLFAGLKRADIPVWTNCSLMELIVNKGRVEECIVKYQNEEVRITAKRGIVLSTGGFDHNMLMRHHYQSSGLGDHYSLGSDGNTGDGINLARSLCAGIDNMEEAWWFPAIAPPEDGGRPQVLLAERSLPGSFMVNHAGKRFINEATDYMTFGQKILALEKEGQHKLEMWLIFDQSYRNRYILSGTIFPMMALPKNWYESGVAYSADTAEALASQLGLPMEQFVSTFQRFNELSMTGKDTDFHRGESVYDNYYGDPTIMPNPNLRPLRGKLYAVKVVLADLGTCGGLVTDKFAQVLREDGMPIRGLYAVGNSAANVFGRVYPGAGATIGQGLVFSYVAAHHAAEKLE</sequence>
<accession>A0ABQ3HVE9</accession>
<evidence type="ECO:0000256" key="3">
    <source>
        <dbReference type="ARBA" id="ARBA00022827"/>
    </source>
</evidence>
<dbReference type="Gene3D" id="3.50.50.60">
    <property type="entry name" value="FAD/NAD(P)-binding domain"/>
    <property type="match status" value="2"/>
</dbReference>
<comment type="caution">
    <text evidence="6">The sequence shown here is derived from an EMBL/GenBank/DDBJ whole genome shotgun (WGS) entry which is preliminary data.</text>
</comment>
<name>A0ABQ3HVE9_9SPHI</name>
<gene>
    <name evidence="6" type="ORF">GCM10017764_11100</name>
</gene>
<proteinExistence type="predicted"/>
<dbReference type="InterPro" id="IPR003953">
    <property type="entry name" value="FAD-dep_OxRdtase_2_FAD-bd"/>
</dbReference>